<dbReference type="PROSITE" id="PS52016">
    <property type="entry name" value="TONB_DEPENDENT_REC_3"/>
    <property type="match status" value="1"/>
</dbReference>
<dbReference type="RefSeq" id="WP_105014453.1">
    <property type="nucleotide sequence ID" value="NZ_MSCN01000001.1"/>
</dbReference>
<reference evidence="11 12" key="1">
    <citation type="submission" date="2016-12" db="EMBL/GenBank/DDBJ databases">
        <title>Trade-off between light-utilization and light-protection in marine flavobacteria.</title>
        <authorList>
            <person name="Kumagai Y."/>
            <person name="Yoshizawa S."/>
            <person name="Kogure K."/>
            <person name="Iwasaki W."/>
        </authorList>
    </citation>
    <scope>NUCLEOTIDE SEQUENCE [LARGE SCALE GENOMIC DNA]</scope>
    <source>
        <strain evidence="11 12">NBRC 108759</strain>
    </source>
</reference>
<evidence type="ECO:0000256" key="1">
    <source>
        <dbReference type="ARBA" id="ARBA00004571"/>
    </source>
</evidence>
<keyword evidence="9" id="KW-0732">Signal</keyword>
<evidence type="ECO:0000256" key="6">
    <source>
        <dbReference type="ARBA" id="ARBA00023237"/>
    </source>
</evidence>
<evidence type="ECO:0000256" key="8">
    <source>
        <dbReference type="SAM" id="MobiDB-lite"/>
    </source>
</evidence>
<feature type="domain" description="Outer membrane protein beta-barrel" evidence="10">
    <location>
        <begin position="372"/>
        <end position="811"/>
    </location>
</feature>
<evidence type="ECO:0000256" key="4">
    <source>
        <dbReference type="ARBA" id="ARBA00022692"/>
    </source>
</evidence>
<dbReference type="GO" id="GO:0009279">
    <property type="term" value="C:cell outer membrane"/>
    <property type="evidence" value="ECO:0007669"/>
    <property type="project" value="UniProtKB-SubCell"/>
</dbReference>
<dbReference type="EMBL" id="MSCN01000001">
    <property type="protein sequence ID" value="PQJ77870.1"/>
    <property type="molecule type" value="Genomic_DNA"/>
</dbReference>
<gene>
    <name evidence="11" type="ORF">BTO18_01130</name>
</gene>
<dbReference type="InterPro" id="IPR036942">
    <property type="entry name" value="Beta-barrel_TonB_sf"/>
</dbReference>
<evidence type="ECO:0000313" key="11">
    <source>
        <dbReference type="EMBL" id="PQJ77870.1"/>
    </source>
</evidence>
<evidence type="ECO:0000256" key="2">
    <source>
        <dbReference type="ARBA" id="ARBA00022448"/>
    </source>
</evidence>
<dbReference type="InterPro" id="IPR008969">
    <property type="entry name" value="CarboxyPept-like_regulatory"/>
</dbReference>
<keyword evidence="2 7" id="KW-0813">Transport</keyword>
<dbReference type="SUPFAM" id="SSF49464">
    <property type="entry name" value="Carboxypeptidase regulatory domain-like"/>
    <property type="match status" value="1"/>
</dbReference>
<dbReference type="Gene3D" id="2.170.130.10">
    <property type="entry name" value="TonB-dependent receptor, plug domain"/>
    <property type="match status" value="1"/>
</dbReference>
<dbReference type="PANTHER" id="PTHR40980:SF4">
    <property type="entry name" value="TONB-DEPENDENT RECEPTOR-LIKE BETA-BARREL DOMAIN-CONTAINING PROTEIN"/>
    <property type="match status" value="1"/>
</dbReference>
<keyword evidence="5 7" id="KW-0472">Membrane</keyword>
<comment type="caution">
    <text evidence="11">The sequence shown here is derived from an EMBL/GenBank/DDBJ whole genome shotgun (WGS) entry which is preliminary data.</text>
</comment>
<evidence type="ECO:0000256" key="7">
    <source>
        <dbReference type="PROSITE-ProRule" id="PRU01360"/>
    </source>
</evidence>
<accession>A0A2S7WJU0</accession>
<dbReference type="InterPro" id="IPR041700">
    <property type="entry name" value="OMP_b-brl_3"/>
</dbReference>
<feature type="chain" id="PRO_5015670792" description="Outer membrane protein beta-barrel domain-containing protein" evidence="9">
    <location>
        <begin position="19"/>
        <end position="838"/>
    </location>
</feature>
<comment type="similarity">
    <text evidence="7">Belongs to the TonB-dependent receptor family.</text>
</comment>
<dbReference type="Gene3D" id="2.40.170.20">
    <property type="entry name" value="TonB-dependent receptor, beta-barrel domain"/>
    <property type="match status" value="1"/>
</dbReference>
<dbReference type="Pfam" id="PF13715">
    <property type="entry name" value="CarbopepD_reg_2"/>
    <property type="match status" value="1"/>
</dbReference>
<keyword evidence="6 7" id="KW-0998">Cell outer membrane</keyword>
<dbReference type="Proteomes" id="UP000238882">
    <property type="component" value="Unassembled WGS sequence"/>
</dbReference>
<evidence type="ECO:0000313" key="12">
    <source>
        <dbReference type="Proteomes" id="UP000238882"/>
    </source>
</evidence>
<comment type="subcellular location">
    <subcellularLocation>
        <location evidence="1 7">Cell outer membrane</location>
        <topology evidence="1 7">Multi-pass membrane protein</topology>
    </subcellularLocation>
</comment>
<dbReference type="InterPro" id="IPR037066">
    <property type="entry name" value="Plug_dom_sf"/>
</dbReference>
<feature type="region of interest" description="Disordered" evidence="8">
    <location>
        <begin position="816"/>
        <end position="838"/>
    </location>
</feature>
<dbReference type="Gene3D" id="2.60.40.1120">
    <property type="entry name" value="Carboxypeptidase-like, regulatory domain"/>
    <property type="match status" value="1"/>
</dbReference>
<dbReference type="InterPro" id="IPR039426">
    <property type="entry name" value="TonB-dep_rcpt-like"/>
</dbReference>
<evidence type="ECO:0000256" key="5">
    <source>
        <dbReference type="ARBA" id="ARBA00023136"/>
    </source>
</evidence>
<dbReference type="Pfam" id="PF14905">
    <property type="entry name" value="OMP_b-brl_3"/>
    <property type="match status" value="1"/>
</dbReference>
<evidence type="ECO:0000259" key="10">
    <source>
        <dbReference type="Pfam" id="PF14905"/>
    </source>
</evidence>
<protein>
    <recommendedName>
        <fullName evidence="10">Outer membrane protein beta-barrel domain-containing protein</fullName>
    </recommendedName>
</protein>
<evidence type="ECO:0000256" key="3">
    <source>
        <dbReference type="ARBA" id="ARBA00022452"/>
    </source>
</evidence>
<dbReference type="PANTHER" id="PTHR40980">
    <property type="entry name" value="PLUG DOMAIN-CONTAINING PROTEIN"/>
    <property type="match status" value="1"/>
</dbReference>
<evidence type="ECO:0000256" key="9">
    <source>
        <dbReference type="SAM" id="SignalP"/>
    </source>
</evidence>
<proteinExistence type="inferred from homology"/>
<keyword evidence="3 7" id="KW-1134">Transmembrane beta strand</keyword>
<dbReference type="SUPFAM" id="SSF56935">
    <property type="entry name" value="Porins"/>
    <property type="match status" value="1"/>
</dbReference>
<keyword evidence="12" id="KW-1185">Reference proteome</keyword>
<dbReference type="OrthoDB" id="8764943at2"/>
<keyword evidence="4 7" id="KW-0812">Transmembrane</keyword>
<name>A0A2S7WJU0_9FLAO</name>
<dbReference type="AlphaFoldDB" id="A0A2S7WJU0"/>
<sequence length="838" mass="94211">MKKVLLFAVLMISANSFAQLAKSELPKPGVISGKVIDSQSKEVLPYVNIVVRDMAKKIITGGITDEKGLFKIKDIPKGNSLIEVQFIGYTTYTKKIEVTNKSKNINLGIISLKEDSATLDEVVVRAETSTVVQKVDRKVINVGKDLTAAGTTASELLNNVQSVSVDSQSGAISLRGNANVRVLVDGRPTNIPAAQLLRQIPSTSIKSVELITNPSAKYNPDGMSGIINIILNKNANMGFNGSVDTGVTAGHYVRYNASTNMNYKTGKVNFFLNYGHNSGENYNFGNVTRPGFNNQDFIFVNDNNSNLIKVGADIYINDKNTLSIYTTQNWFEGLGNGRSIVSDINGNEIIRAPNTQNNSSPTGTYNLNYKIDFAKKGHNLEFEGTYSRTNSDNILDNLNSLQTPNDFDYKVFNYGNNIDSDRNNTQLNLDYTNPLSDKSKLELGLEFRGDNTDNINLTDQELYTYQKDTNGNFILDANNNPIQDGNTENLGSSDFNFERKIYSAYASYGTSFNKITMQLGARFENFLIDGTFNRYTDETTTTLKETQKVSQDLFNIYPSAFFTYSPSEKNQWQLSYSRRIDRPGIQQVNPIREWSTPLIISIGNADLRPQFTNSFELNYTRQIKGGNLSFGTFYRKIDDVISRITNVDPANPQFGQILSFANFSTTDAYGLEFSANFKMNKWWRVNSSMDYYSQEQLGSVDNTSANPTQISVQNNVFNARVSNSFRASKNLRLQLFAMYRGPQKDIQWDVENMWMVNLGASWTVLKGKGTVNFRVNDIFQGMKFAFNSENPFVQNGRFQWESRTSFIGFNYRFGGGKNRAKQRRRRDNREKDSGGGFF</sequence>
<feature type="signal peptide" evidence="9">
    <location>
        <begin position="1"/>
        <end position="18"/>
    </location>
</feature>
<organism evidence="11 12">
    <name type="scientific">Polaribacter porphyrae</name>
    <dbReference type="NCBI Taxonomy" id="1137780"/>
    <lineage>
        <taxon>Bacteria</taxon>
        <taxon>Pseudomonadati</taxon>
        <taxon>Bacteroidota</taxon>
        <taxon>Flavobacteriia</taxon>
        <taxon>Flavobacteriales</taxon>
        <taxon>Flavobacteriaceae</taxon>
    </lineage>
</organism>
<feature type="compositionally biased region" description="Basic and acidic residues" evidence="8">
    <location>
        <begin position="827"/>
        <end position="838"/>
    </location>
</feature>